<sequence length="398" mass="46499">MDRLSTEIVREILGHVQSKPDLARLRLVQNSFAKLVNEFLFQVIHIGPAFESLCVLVEISRIPELARCVKRVVLHVDDFRDLTWIPFNKRLEEKNIQDEARKAEVFKTFQALDRELFEFQTLTDYTVMLSVAFGHLSRLEAVKLAHRYPEDETELFRRERRDLERLLSLEEFHGEDGEKDDLRAFTALIDAAYFTEKKISSFRITGKLDLSVFENTELIRRAAVVFRNCRVLELDFSPQSPFHDKDHIRKGPLFDMLSSAVHLKSLTLCGGIRQEPDVPFSKYLGDRFVWKSLNRIDILGLDMHAYEFLGFLERHKKTLRKVAIGASKLFTGRWPDIMRYMKGHLRLTSLELGAWLEDIDEEGTDYGYGERDMEMMERFVMDGGELLPEDARRYEIIS</sequence>
<organism evidence="1 2">
    <name type="scientific">Discina gigas</name>
    <dbReference type="NCBI Taxonomy" id="1032678"/>
    <lineage>
        <taxon>Eukaryota</taxon>
        <taxon>Fungi</taxon>
        <taxon>Dikarya</taxon>
        <taxon>Ascomycota</taxon>
        <taxon>Pezizomycotina</taxon>
        <taxon>Pezizomycetes</taxon>
        <taxon>Pezizales</taxon>
        <taxon>Discinaceae</taxon>
        <taxon>Discina</taxon>
    </lineage>
</organism>
<comment type="caution">
    <text evidence="1">The sequence shown here is derived from an EMBL/GenBank/DDBJ whole genome shotgun (WGS) entry which is preliminary data.</text>
</comment>
<accession>A0ABR3GVD7</accession>
<evidence type="ECO:0000313" key="2">
    <source>
        <dbReference type="Proteomes" id="UP001447188"/>
    </source>
</evidence>
<evidence type="ECO:0008006" key="3">
    <source>
        <dbReference type="Google" id="ProtNLM"/>
    </source>
</evidence>
<gene>
    <name evidence="1" type="ORF">Q9L58_001075</name>
</gene>
<reference evidence="1 2" key="1">
    <citation type="submission" date="2024-02" db="EMBL/GenBank/DDBJ databases">
        <title>Discinaceae phylogenomics.</title>
        <authorList>
            <person name="Dirks A.C."/>
            <person name="James T.Y."/>
        </authorList>
    </citation>
    <scope>NUCLEOTIDE SEQUENCE [LARGE SCALE GENOMIC DNA]</scope>
    <source>
        <strain evidence="1 2">ACD0624</strain>
    </source>
</reference>
<name>A0ABR3GVD7_9PEZI</name>
<dbReference type="Proteomes" id="UP001447188">
    <property type="component" value="Unassembled WGS sequence"/>
</dbReference>
<keyword evidence="2" id="KW-1185">Reference proteome</keyword>
<evidence type="ECO:0000313" key="1">
    <source>
        <dbReference type="EMBL" id="KAL0639760.1"/>
    </source>
</evidence>
<proteinExistence type="predicted"/>
<dbReference type="EMBL" id="JBBBZM010000008">
    <property type="protein sequence ID" value="KAL0639760.1"/>
    <property type="molecule type" value="Genomic_DNA"/>
</dbReference>
<protein>
    <recommendedName>
        <fullName evidence="3">F-box domain-containing protein</fullName>
    </recommendedName>
</protein>